<sequence length="40" mass="4434">MQFFDLTPRGDGGPPSLGQLVFNAIPWILVSVLALWALRH</sequence>
<dbReference type="RefSeq" id="WP_307350789.1">
    <property type="nucleotide sequence ID" value="NZ_JAUSVS010000006.1"/>
</dbReference>
<name>A0ABU0ITX6_9CAUL</name>
<reference evidence="2 3" key="1">
    <citation type="submission" date="2023-07" db="EMBL/GenBank/DDBJ databases">
        <title>Genomic Encyclopedia of Type Strains, Phase IV (KMG-IV): sequencing the most valuable type-strain genomes for metagenomic binning, comparative biology and taxonomic classification.</title>
        <authorList>
            <person name="Goeker M."/>
        </authorList>
    </citation>
    <scope>NUCLEOTIDE SEQUENCE [LARGE SCALE GENOMIC DNA]</scope>
    <source>
        <strain evidence="2 3">DSM 18695</strain>
    </source>
</reference>
<evidence type="ECO:0000313" key="2">
    <source>
        <dbReference type="EMBL" id="MDQ0465462.1"/>
    </source>
</evidence>
<evidence type="ECO:0000313" key="3">
    <source>
        <dbReference type="Proteomes" id="UP001228905"/>
    </source>
</evidence>
<feature type="transmembrane region" description="Helical" evidence="1">
    <location>
        <begin position="20"/>
        <end position="38"/>
    </location>
</feature>
<protein>
    <submittedName>
        <fullName evidence="2">Uncharacterized protein</fullName>
    </submittedName>
</protein>
<proteinExistence type="predicted"/>
<evidence type="ECO:0000256" key="1">
    <source>
        <dbReference type="SAM" id="Phobius"/>
    </source>
</evidence>
<dbReference type="EMBL" id="JAUSVS010000006">
    <property type="protein sequence ID" value="MDQ0465462.1"/>
    <property type="molecule type" value="Genomic_DNA"/>
</dbReference>
<keyword evidence="1" id="KW-1133">Transmembrane helix</keyword>
<keyword evidence="1" id="KW-0472">Membrane</keyword>
<keyword evidence="1" id="KW-0812">Transmembrane</keyword>
<gene>
    <name evidence="2" type="ORF">QO010_003249</name>
</gene>
<keyword evidence="3" id="KW-1185">Reference proteome</keyword>
<accession>A0ABU0ITX6</accession>
<organism evidence="2 3">
    <name type="scientific">Caulobacter ginsengisoli</name>
    <dbReference type="NCBI Taxonomy" id="400775"/>
    <lineage>
        <taxon>Bacteria</taxon>
        <taxon>Pseudomonadati</taxon>
        <taxon>Pseudomonadota</taxon>
        <taxon>Alphaproteobacteria</taxon>
        <taxon>Caulobacterales</taxon>
        <taxon>Caulobacteraceae</taxon>
        <taxon>Caulobacter</taxon>
    </lineage>
</organism>
<dbReference type="Proteomes" id="UP001228905">
    <property type="component" value="Unassembled WGS sequence"/>
</dbReference>
<comment type="caution">
    <text evidence="2">The sequence shown here is derived from an EMBL/GenBank/DDBJ whole genome shotgun (WGS) entry which is preliminary data.</text>
</comment>